<keyword evidence="2" id="KW-1185">Reference proteome</keyword>
<organism evidence="2 3">
    <name type="scientific">Strongyloides papillosus</name>
    <name type="common">Intestinal threadworm</name>
    <dbReference type="NCBI Taxonomy" id="174720"/>
    <lineage>
        <taxon>Eukaryota</taxon>
        <taxon>Metazoa</taxon>
        <taxon>Ecdysozoa</taxon>
        <taxon>Nematoda</taxon>
        <taxon>Chromadorea</taxon>
        <taxon>Rhabditida</taxon>
        <taxon>Tylenchina</taxon>
        <taxon>Panagrolaimomorpha</taxon>
        <taxon>Strongyloidoidea</taxon>
        <taxon>Strongyloididae</taxon>
        <taxon>Strongyloides</taxon>
    </lineage>
</organism>
<sequence length="357" mass="41172">MDPDCSAIDYSMEEECSKEQDYTPILSDDALLLILSELSWKDILNVKLLSRRFYGVIHRNNHRLERRGVVDLSIKYNGNCGEYPFFIKMGDTTVRNESSDVIQHDSYSKINRFKSCEELSSFLKMVDLRNIDKLNVPFADNHDIFGILNRSFQVGSNIGTLNILKLSEKDLKSFQTFIGKLSSVKKMFVEDICAHSTEMKDDFSLLSSLTSFNTIEYLDIFECHKTMILSADMAIDLLRRSQNIKFLVFGTGNIEFVRSVFKGFFKVEQPRKMEDECDYDEITLQIYFNGEYGLILDILRSSLSEVENVVEINNSNPEDVEFKSNVDCKYCFKNKHSISKYFLLCNTELSAYIGGWG</sequence>
<dbReference type="SMART" id="SM00256">
    <property type="entry name" value="FBOX"/>
    <property type="match status" value="1"/>
</dbReference>
<dbReference type="InterPro" id="IPR001810">
    <property type="entry name" value="F-box_dom"/>
</dbReference>
<dbReference type="SUPFAM" id="SSF81383">
    <property type="entry name" value="F-box domain"/>
    <property type="match status" value="1"/>
</dbReference>
<dbReference type="InterPro" id="IPR036047">
    <property type="entry name" value="F-box-like_dom_sf"/>
</dbReference>
<accession>A0A0N5CCV8</accession>
<protein>
    <submittedName>
        <fullName evidence="3">F-box domain-containing protein</fullName>
    </submittedName>
</protein>
<proteinExistence type="predicted"/>
<dbReference type="AlphaFoldDB" id="A0A0N5CCV8"/>
<evidence type="ECO:0000313" key="2">
    <source>
        <dbReference type="Proteomes" id="UP000046392"/>
    </source>
</evidence>
<evidence type="ECO:0000313" key="3">
    <source>
        <dbReference type="WBParaSite" id="SPAL_0001570800.1"/>
    </source>
</evidence>
<feature type="domain" description="F-box" evidence="1">
    <location>
        <begin position="26"/>
        <end position="66"/>
    </location>
</feature>
<dbReference type="Proteomes" id="UP000046392">
    <property type="component" value="Unplaced"/>
</dbReference>
<name>A0A0N5CCV8_STREA</name>
<dbReference type="WBParaSite" id="SPAL_0001570800.1">
    <property type="protein sequence ID" value="SPAL_0001570800.1"/>
    <property type="gene ID" value="SPAL_0001570800"/>
</dbReference>
<reference evidence="3" key="1">
    <citation type="submission" date="2017-02" db="UniProtKB">
        <authorList>
            <consortium name="WormBaseParasite"/>
        </authorList>
    </citation>
    <scope>IDENTIFICATION</scope>
</reference>
<evidence type="ECO:0000259" key="1">
    <source>
        <dbReference type="SMART" id="SM00256"/>
    </source>
</evidence>